<evidence type="ECO:0000313" key="9">
    <source>
        <dbReference type="Proteomes" id="UP000783742"/>
    </source>
</evidence>
<keyword evidence="9" id="KW-1185">Reference proteome</keyword>
<evidence type="ECO:0000256" key="5">
    <source>
        <dbReference type="ARBA" id="ARBA00022989"/>
    </source>
</evidence>
<feature type="transmembrane region" description="Helical" evidence="7">
    <location>
        <begin position="170"/>
        <end position="186"/>
    </location>
</feature>
<proteinExistence type="predicted"/>
<feature type="transmembrane region" description="Helical" evidence="7">
    <location>
        <begin position="225"/>
        <end position="243"/>
    </location>
</feature>
<feature type="transmembrane region" description="Helical" evidence="7">
    <location>
        <begin position="6"/>
        <end position="24"/>
    </location>
</feature>
<evidence type="ECO:0000256" key="7">
    <source>
        <dbReference type="SAM" id="Phobius"/>
    </source>
</evidence>
<feature type="transmembrane region" description="Helical" evidence="7">
    <location>
        <begin position="36"/>
        <end position="58"/>
    </location>
</feature>
<dbReference type="EMBL" id="JAHLQO010000002">
    <property type="protein sequence ID" value="MBU5668917.1"/>
    <property type="molecule type" value="Genomic_DNA"/>
</dbReference>
<keyword evidence="5 7" id="KW-1133">Transmembrane helix</keyword>
<gene>
    <name evidence="8" type="ORF">KQI68_03585</name>
</gene>
<dbReference type="InterPro" id="IPR004776">
    <property type="entry name" value="Mem_transp_PIN-like"/>
</dbReference>
<evidence type="ECO:0000256" key="3">
    <source>
        <dbReference type="ARBA" id="ARBA00022475"/>
    </source>
</evidence>
<evidence type="ECO:0000256" key="4">
    <source>
        <dbReference type="ARBA" id="ARBA00022692"/>
    </source>
</evidence>
<feature type="transmembrane region" description="Helical" evidence="7">
    <location>
        <begin position="289"/>
        <end position="310"/>
    </location>
</feature>
<keyword evidence="2" id="KW-0813">Transport</keyword>
<dbReference type="Pfam" id="PF03547">
    <property type="entry name" value="Mem_trans"/>
    <property type="match status" value="1"/>
</dbReference>
<evidence type="ECO:0000256" key="1">
    <source>
        <dbReference type="ARBA" id="ARBA00004141"/>
    </source>
</evidence>
<dbReference type="PANTHER" id="PTHR36838">
    <property type="entry name" value="AUXIN EFFLUX CARRIER FAMILY PROTEIN"/>
    <property type="match status" value="1"/>
</dbReference>
<keyword evidence="4 7" id="KW-0812">Transmembrane</keyword>
<reference evidence="8 9" key="1">
    <citation type="submission" date="2021-06" db="EMBL/GenBank/DDBJ databases">
        <authorList>
            <person name="Sun Q."/>
            <person name="Li D."/>
        </authorList>
    </citation>
    <scope>NUCLEOTIDE SEQUENCE [LARGE SCALE GENOMIC DNA]</scope>
    <source>
        <strain evidence="8 9">MSJ-1</strain>
    </source>
</reference>
<sequence length="311" mass="35077">METIVLFKNLVIFLIIILIAYIVRRTDNVSHNLQKDLSYLLTDVTTPCLVITSMAVEFTDEKIIQARDAFIVSNLIFIISFAAIFIFLKFYKIKEPNRSQMMVGGILTNLGFLGFPLIQAMFGADGLYVASIVNMVSNYFTYTLGLALIKRNSEKQGKLKARDFLNNTNIATIVGLIILFTGFKIPEIPYKVLVNVGDITGILSMIIIGLMLGEIKVRDIFKEKHAYVMSIYRLILFPLFLILLVKLSPIQINMFVEKICVILFAMPVATITGIFSTSYDVDPPFATKIVMMSTMFCIISLPIILFVYNII</sequence>
<keyword evidence="6 7" id="KW-0472">Membrane</keyword>
<feature type="transmembrane region" description="Helical" evidence="7">
    <location>
        <begin position="128"/>
        <end position="149"/>
    </location>
</feature>
<keyword evidence="3" id="KW-1003">Cell membrane</keyword>
<feature type="transmembrane region" description="Helical" evidence="7">
    <location>
        <begin position="255"/>
        <end position="277"/>
    </location>
</feature>
<accession>A0ABS6FFG5</accession>
<dbReference type="PANTHER" id="PTHR36838:SF1">
    <property type="entry name" value="SLR1864 PROTEIN"/>
    <property type="match status" value="1"/>
</dbReference>
<feature type="transmembrane region" description="Helical" evidence="7">
    <location>
        <begin position="70"/>
        <end position="91"/>
    </location>
</feature>
<feature type="transmembrane region" description="Helical" evidence="7">
    <location>
        <begin position="103"/>
        <end position="122"/>
    </location>
</feature>
<evidence type="ECO:0000313" key="8">
    <source>
        <dbReference type="EMBL" id="MBU5668917.1"/>
    </source>
</evidence>
<evidence type="ECO:0000256" key="6">
    <source>
        <dbReference type="ARBA" id="ARBA00023136"/>
    </source>
</evidence>
<dbReference type="Proteomes" id="UP000783742">
    <property type="component" value="Unassembled WGS sequence"/>
</dbReference>
<comment type="caution">
    <text evidence="8">The sequence shown here is derived from an EMBL/GenBank/DDBJ whole genome shotgun (WGS) entry which is preliminary data.</text>
</comment>
<protein>
    <submittedName>
        <fullName evidence="8">AEC family transporter</fullName>
    </submittedName>
</protein>
<organism evidence="8 9">
    <name type="scientific">Peptoniphilus ovalis</name>
    <dbReference type="NCBI Taxonomy" id="2841503"/>
    <lineage>
        <taxon>Bacteria</taxon>
        <taxon>Bacillati</taxon>
        <taxon>Bacillota</taxon>
        <taxon>Tissierellia</taxon>
        <taxon>Tissierellales</taxon>
        <taxon>Peptoniphilaceae</taxon>
        <taxon>Peptoniphilus</taxon>
    </lineage>
</organism>
<evidence type="ECO:0000256" key="2">
    <source>
        <dbReference type="ARBA" id="ARBA00022448"/>
    </source>
</evidence>
<comment type="subcellular location">
    <subcellularLocation>
        <location evidence="1">Membrane</location>
        <topology evidence="1">Multi-pass membrane protein</topology>
    </subcellularLocation>
</comment>
<feature type="transmembrane region" description="Helical" evidence="7">
    <location>
        <begin position="192"/>
        <end position="213"/>
    </location>
</feature>
<dbReference type="RefSeq" id="WP_216548756.1">
    <property type="nucleotide sequence ID" value="NZ_JAHLQO010000002.1"/>
</dbReference>
<name>A0ABS6FFG5_9FIRM</name>